<keyword evidence="4" id="KW-1185">Reference proteome</keyword>
<evidence type="ECO:0000256" key="1">
    <source>
        <dbReference type="SAM" id="Coils"/>
    </source>
</evidence>
<organism evidence="3 4">
    <name type="scientific">Clonostachys rhizophaga</name>
    <dbReference type="NCBI Taxonomy" id="160324"/>
    <lineage>
        <taxon>Eukaryota</taxon>
        <taxon>Fungi</taxon>
        <taxon>Dikarya</taxon>
        <taxon>Ascomycota</taxon>
        <taxon>Pezizomycotina</taxon>
        <taxon>Sordariomycetes</taxon>
        <taxon>Hypocreomycetidae</taxon>
        <taxon>Hypocreales</taxon>
        <taxon>Bionectriaceae</taxon>
        <taxon>Clonostachys</taxon>
    </lineage>
</organism>
<feature type="compositionally biased region" description="Low complexity" evidence="2">
    <location>
        <begin position="27"/>
        <end position="39"/>
    </location>
</feature>
<dbReference type="Proteomes" id="UP000696573">
    <property type="component" value="Unassembled WGS sequence"/>
</dbReference>
<reference evidence="3" key="1">
    <citation type="submission" date="2021-10" db="EMBL/GenBank/DDBJ databases">
        <authorList>
            <person name="Piombo E."/>
        </authorList>
    </citation>
    <scope>NUCLEOTIDE SEQUENCE</scope>
</reference>
<feature type="region of interest" description="Disordered" evidence="2">
    <location>
        <begin position="96"/>
        <end position="172"/>
    </location>
</feature>
<sequence>MKKARKKGPPSRLLMPITVKRHRSSDSESSLSDSVVSSELDGEFPRSLGTPQTLESLQLPEILELLEMPESPEMPETPETFEVPEMFEVSEVPEMLETPEMPEMPETPETPGMPDTTEVLEIPELPDTPDTPEMPDTPPSLPPPLPPPIPPPLPPRLPGTPPPPPPQPPPMLAAVLVLSRGLRERVGKDCGKSEDRKSVIVLDEVKSDLGGDDEGEVVAPKEEEVTVEKDEVVAQKEDVVVQQEEEVAQKEDMVAQKEEVVAQKKEAVSQKEEEVVVQKEEEVVKTEEKAVTQKEEEVTVERDPIKWERRKLRTKKERQKKLVTEKLRYFEGIPCREGENKKELTGWSRWEEREKRMPVVVPEGAQEKCLQCSVRRLRCTLTKKLIAPRGDGVWREGPCWRCVQHGDGHECLVKPGPAGWEFAEKDFTVLPYDPTADFYARVTKEREIELVNFKDEGRQREILEKWIERDEKVVVDTIASCTGKVKISAFAPPRPRNQKELEPFPYEEGATVILRRSV</sequence>
<feature type="coiled-coil region" evidence="1">
    <location>
        <begin position="233"/>
        <end position="297"/>
    </location>
</feature>
<evidence type="ECO:0000256" key="2">
    <source>
        <dbReference type="SAM" id="MobiDB-lite"/>
    </source>
</evidence>
<feature type="region of interest" description="Disordered" evidence="2">
    <location>
        <begin position="1"/>
        <end position="56"/>
    </location>
</feature>
<name>A0A9N9VGK0_9HYPO</name>
<evidence type="ECO:0000313" key="3">
    <source>
        <dbReference type="EMBL" id="CAH0022924.1"/>
    </source>
</evidence>
<evidence type="ECO:0000313" key="4">
    <source>
        <dbReference type="Proteomes" id="UP000696573"/>
    </source>
</evidence>
<feature type="compositionally biased region" description="Pro residues" evidence="2">
    <location>
        <begin position="135"/>
        <end position="171"/>
    </location>
</feature>
<accession>A0A9N9VGK0</accession>
<dbReference type="OrthoDB" id="5152971at2759"/>
<feature type="compositionally biased region" description="Low complexity" evidence="2">
    <location>
        <begin position="107"/>
        <end position="125"/>
    </location>
</feature>
<keyword evidence="1" id="KW-0175">Coiled coil</keyword>
<protein>
    <submittedName>
        <fullName evidence="3">Uncharacterized protein</fullName>
    </submittedName>
</protein>
<proteinExistence type="predicted"/>
<comment type="caution">
    <text evidence="3">The sequence shown here is derived from an EMBL/GenBank/DDBJ whole genome shotgun (WGS) entry which is preliminary data.</text>
</comment>
<dbReference type="EMBL" id="CABFNQ020000688">
    <property type="protein sequence ID" value="CAH0022924.1"/>
    <property type="molecule type" value="Genomic_DNA"/>
</dbReference>
<dbReference type="AlphaFoldDB" id="A0A9N9VGK0"/>
<gene>
    <name evidence="3" type="ORF">CRHIZ90672A_00014567</name>
</gene>